<feature type="compositionally biased region" description="Basic and acidic residues" evidence="1">
    <location>
        <begin position="179"/>
        <end position="193"/>
    </location>
</feature>
<evidence type="ECO:0000259" key="2">
    <source>
        <dbReference type="Pfam" id="PF14111"/>
    </source>
</evidence>
<dbReference type="AlphaFoldDB" id="A0A1S4C1A6"/>
<dbReference type="OMA" id="NTIPLWI"/>
<dbReference type="PANTHER" id="PTHR33233">
    <property type="entry name" value="ENDONUCLEASE/EXONUCLEASE/PHOSPHATASE"/>
    <property type="match status" value="1"/>
</dbReference>
<name>A0A1S4C1A6_TOBAC</name>
<proteinExistence type="predicted"/>
<evidence type="ECO:0000313" key="3">
    <source>
        <dbReference type="Proteomes" id="UP000790787"/>
    </source>
</evidence>
<dbReference type="Pfam" id="PF14111">
    <property type="entry name" value="DUF4283"/>
    <property type="match status" value="1"/>
</dbReference>
<feature type="domain" description="DUF4283" evidence="2">
    <location>
        <begin position="1"/>
        <end position="62"/>
    </location>
</feature>
<accession>A0A1S4C1A6</accession>
<evidence type="ECO:0000313" key="4">
    <source>
        <dbReference type="RefSeq" id="XP_016494824.1"/>
    </source>
</evidence>
<dbReference type="GeneID" id="107814015"/>
<gene>
    <name evidence="4" type="primary">LOC107814015</name>
</gene>
<organism evidence="3 4">
    <name type="scientific">Nicotiana tabacum</name>
    <name type="common">Common tobacco</name>
    <dbReference type="NCBI Taxonomy" id="4097"/>
    <lineage>
        <taxon>Eukaryota</taxon>
        <taxon>Viridiplantae</taxon>
        <taxon>Streptophyta</taxon>
        <taxon>Embryophyta</taxon>
        <taxon>Tracheophyta</taxon>
        <taxon>Spermatophyta</taxon>
        <taxon>Magnoliopsida</taxon>
        <taxon>eudicotyledons</taxon>
        <taxon>Gunneridae</taxon>
        <taxon>Pentapetalae</taxon>
        <taxon>asterids</taxon>
        <taxon>lamiids</taxon>
        <taxon>Solanales</taxon>
        <taxon>Solanaceae</taxon>
        <taxon>Nicotianoideae</taxon>
        <taxon>Nicotianeae</taxon>
        <taxon>Nicotiana</taxon>
    </lineage>
</organism>
<feature type="region of interest" description="Disordered" evidence="1">
    <location>
        <begin position="171"/>
        <end position="193"/>
    </location>
</feature>
<reference evidence="3" key="1">
    <citation type="journal article" date="2014" name="Nat. Commun.">
        <title>The tobacco genome sequence and its comparison with those of tomato and potato.</title>
        <authorList>
            <person name="Sierro N."/>
            <person name="Battey J.N."/>
            <person name="Ouadi S."/>
            <person name="Bakaher N."/>
            <person name="Bovet L."/>
            <person name="Willig A."/>
            <person name="Goepfert S."/>
            <person name="Peitsch M.C."/>
            <person name="Ivanov N.V."/>
        </authorList>
    </citation>
    <scope>NUCLEOTIDE SEQUENCE [LARGE SCALE GENOMIC DNA]</scope>
</reference>
<dbReference type="InterPro" id="IPR025558">
    <property type="entry name" value="DUF4283"/>
</dbReference>
<reference evidence="4" key="2">
    <citation type="submission" date="2025-08" db="UniProtKB">
        <authorList>
            <consortium name="RefSeq"/>
        </authorList>
    </citation>
    <scope>IDENTIFICATION</scope>
    <source>
        <tissue evidence="4">Leaf</tissue>
    </source>
</reference>
<sequence length="193" mass="22652">MERFLVSQWKFAMKPQIYYHNEDYFVIGFQNLEERNEVLYSRPHTINSRPVIMKAWTPDFNLYEEVLNTIPLWIKLPNLPLNCWTMKSFSKIGSALGNPLYADDCTTSSARISYSRLFVEMDVTRPLPKSVKVQDPNGGAFKQEVAYEWEPAYCVTYLKIGHTYALENNQKPRIHPAGRRNDRPKLAWRNKET</sequence>
<dbReference type="Proteomes" id="UP000790787">
    <property type="component" value="Chromosome 14"/>
</dbReference>
<protein>
    <submittedName>
        <fullName evidence="4">Uncharacterized protein LOC107814015</fullName>
    </submittedName>
</protein>
<keyword evidence="3" id="KW-1185">Reference proteome</keyword>
<evidence type="ECO:0000256" key="1">
    <source>
        <dbReference type="SAM" id="MobiDB-lite"/>
    </source>
</evidence>
<dbReference type="KEGG" id="nta:107814015"/>
<dbReference type="RefSeq" id="XP_016494824.1">
    <property type="nucleotide sequence ID" value="XM_016639338.1"/>
</dbReference>
<dbReference type="PANTHER" id="PTHR33233:SF14">
    <property type="entry name" value="ENDONUCLEASE_EXONUCLEASE_PHOSPHATASE"/>
    <property type="match status" value="1"/>
</dbReference>
<dbReference type="PaxDb" id="4097-A0A1S4C1A6"/>
<dbReference type="OrthoDB" id="1305211at2759"/>